<keyword evidence="5" id="KW-0804">Transcription</keyword>
<evidence type="ECO:0000259" key="6">
    <source>
        <dbReference type="PROSITE" id="PS50949"/>
    </source>
</evidence>
<comment type="similarity">
    <text evidence="1">In the C-terminal section; belongs to the class-I pyridoxal-phosphate-dependent aminotransferase family.</text>
</comment>
<dbReference type="RefSeq" id="WP_039373505.1">
    <property type="nucleotide sequence ID" value="NZ_CP047385.1"/>
</dbReference>
<name>A0ABX6HWV0_9BURK</name>
<dbReference type="Gene3D" id="3.40.640.10">
    <property type="entry name" value="Type I PLP-dependent aspartate aminotransferase-like (Major domain)"/>
    <property type="match status" value="1"/>
</dbReference>
<dbReference type="Proteomes" id="UP000035080">
    <property type="component" value="Chromosome"/>
</dbReference>
<keyword evidence="7" id="KW-0808">Transferase</keyword>
<dbReference type="SUPFAM" id="SSF46785">
    <property type="entry name" value="Winged helix' DNA-binding domain"/>
    <property type="match status" value="1"/>
</dbReference>
<dbReference type="CDD" id="cd00609">
    <property type="entry name" value="AAT_like"/>
    <property type="match status" value="1"/>
</dbReference>
<proteinExistence type="inferred from homology"/>
<dbReference type="GO" id="GO:0008483">
    <property type="term" value="F:transaminase activity"/>
    <property type="evidence" value="ECO:0007669"/>
    <property type="project" value="UniProtKB-KW"/>
</dbReference>
<keyword evidence="4" id="KW-0238">DNA-binding</keyword>
<dbReference type="InterPro" id="IPR004839">
    <property type="entry name" value="Aminotransferase_I/II_large"/>
</dbReference>
<dbReference type="InterPro" id="IPR015424">
    <property type="entry name" value="PyrdxlP-dep_Trfase"/>
</dbReference>
<dbReference type="Pfam" id="PF00392">
    <property type="entry name" value="GntR"/>
    <property type="match status" value="1"/>
</dbReference>
<dbReference type="PANTHER" id="PTHR46577:SF1">
    <property type="entry name" value="HTH-TYPE TRANSCRIPTIONAL REGULATORY PROTEIN GABR"/>
    <property type="match status" value="1"/>
</dbReference>
<dbReference type="InterPro" id="IPR036390">
    <property type="entry name" value="WH_DNA-bd_sf"/>
</dbReference>
<organism evidence="7 8">
    <name type="scientific">Pandoraea fibrosis</name>
    <dbReference type="NCBI Taxonomy" id="1891094"/>
    <lineage>
        <taxon>Bacteria</taxon>
        <taxon>Pseudomonadati</taxon>
        <taxon>Pseudomonadota</taxon>
        <taxon>Betaproteobacteria</taxon>
        <taxon>Burkholderiales</taxon>
        <taxon>Burkholderiaceae</taxon>
        <taxon>Pandoraea</taxon>
    </lineage>
</organism>
<feature type="domain" description="HTH gntR-type" evidence="6">
    <location>
        <begin position="33"/>
        <end position="101"/>
    </location>
</feature>
<dbReference type="Gene3D" id="1.10.10.10">
    <property type="entry name" value="Winged helix-like DNA-binding domain superfamily/Winged helix DNA-binding domain"/>
    <property type="match status" value="1"/>
</dbReference>
<evidence type="ECO:0000313" key="8">
    <source>
        <dbReference type="Proteomes" id="UP000035080"/>
    </source>
</evidence>
<dbReference type="PROSITE" id="PS50949">
    <property type="entry name" value="HTH_GNTR"/>
    <property type="match status" value="1"/>
</dbReference>
<evidence type="ECO:0000256" key="1">
    <source>
        <dbReference type="ARBA" id="ARBA00005384"/>
    </source>
</evidence>
<evidence type="ECO:0000256" key="2">
    <source>
        <dbReference type="ARBA" id="ARBA00022898"/>
    </source>
</evidence>
<gene>
    <name evidence="7" type="ORF">PI93_021470</name>
</gene>
<dbReference type="PANTHER" id="PTHR46577">
    <property type="entry name" value="HTH-TYPE TRANSCRIPTIONAL REGULATORY PROTEIN GABR"/>
    <property type="match status" value="1"/>
</dbReference>
<accession>A0ABX6HWV0</accession>
<evidence type="ECO:0000256" key="3">
    <source>
        <dbReference type="ARBA" id="ARBA00023015"/>
    </source>
</evidence>
<sequence length="474" mass="50239">MAGDSKEGGTAGGSVEEMTDTSQGWLNGLTEGLPKYESVVEAIAKGIETGELKPGARLPPQRFLARQFGVTVATVTKAIEHATRRGLIVTKTGSGTFVCRKTVEEPLEHDGFVDLSLNTLPTSVAGPILQHSFRAIATTGEPQQLFGHSPLEGALRNRRAGAAWFALRGLTFSPDQVLITQGAHEGILCTLLALASPGDAVLCERLNYVGLKRIAQLLQLRLIPVDVDHEGLNSTMLWRFLRDKSIKAVVCTPVTHNPTTASLSPPRRAELLRFAREAAIPIVEDDVYGMLAGAHAPPLASEWPEGVVIVSSLSKSVSPGIRVGYVAAPAGLVSRIRDAMSMLGWTEPSTQATIASQLIHSGDAFQSTLLHRMEASRRVAIAARSLGPRMASPSGAPSYHVWVDTGSTPPENAIAELARIGILVSASTQFLIGDGPVDHALRISLGSVASIDALKPALDAVARVLSRRSPPKSA</sequence>
<dbReference type="SMART" id="SM00345">
    <property type="entry name" value="HTH_GNTR"/>
    <property type="match status" value="1"/>
</dbReference>
<reference evidence="7 8" key="1">
    <citation type="journal article" date="2015" name="Genome Announc.">
        <title>Genome Sequences of Two Pandoraea pnomenusa Isolates Recovered 11 Months Apart from a Cystic Fibrosis Patient.</title>
        <authorList>
            <person name="Ee R."/>
            <person name="Ambrose M."/>
            <person name="Lazenby J."/>
            <person name="Williams P."/>
            <person name="Chan K.G."/>
            <person name="Roddam L."/>
        </authorList>
    </citation>
    <scope>NUCLEOTIDE SEQUENCE [LARGE SCALE GENOMIC DNA]</scope>
    <source>
        <strain evidence="7 8">6399</strain>
    </source>
</reference>
<evidence type="ECO:0000256" key="4">
    <source>
        <dbReference type="ARBA" id="ARBA00023125"/>
    </source>
</evidence>
<dbReference type="InterPro" id="IPR015421">
    <property type="entry name" value="PyrdxlP-dep_Trfase_major"/>
</dbReference>
<keyword evidence="3" id="KW-0805">Transcription regulation</keyword>
<protein>
    <submittedName>
        <fullName evidence="7">Aminotransferase class I/II-fold pyridoxal phosphate-dependent enzyme</fullName>
    </submittedName>
</protein>
<evidence type="ECO:0000313" key="7">
    <source>
        <dbReference type="EMBL" id="QHF14934.1"/>
    </source>
</evidence>
<keyword evidence="7" id="KW-0032">Aminotransferase</keyword>
<dbReference type="InterPro" id="IPR051446">
    <property type="entry name" value="HTH_trans_reg/aminotransferase"/>
</dbReference>
<dbReference type="InterPro" id="IPR000524">
    <property type="entry name" value="Tscrpt_reg_HTH_GntR"/>
</dbReference>
<dbReference type="Pfam" id="PF00155">
    <property type="entry name" value="Aminotran_1_2"/>
    <property type="match status" value="1"/>
</dbReference>
<dbReference type="CDD" id="cd07377">
    <property type="entry name" value="WHTH_GntR"/>
    <property type="match status" value="1"/>
</dbReference>
<dbReference type="EMBL" id="CP047385">
    <property type="protein sequence ID" value="QHF14934.1"/>
    <property type="molecule type" value="Genomic_DNA"/>
</dbReference>
<dbReference type="InterPro" id="IPR036388">
    <property type="entry name" value="WH-like_DNA-bd_sf"/>
</dbReference>
<keyword evidence="8" id="KW-1185">Reference proteome</keyword>
<dbReference type="SUPFAM" id="SSF53383">
    <property type="entry name" value="PLP-dependent transferases"/>
    <property type="match status" value="1"/>
</dbReference>
<keyword evidence="2" id="KW-0663">Pyridoxal phosphate</keyword>
<evidence type="ECO:0000256" key="5">
    <source>
        <dbReference type="ARBA" id="ARBA00023163"/>
    </source>
</evidence>